<dbReference type="Pfam" id="PF00571">
    <property type="entry name" value="CBS"/>
    <property type="match status" value="2"/>
</dbReference>
<dbReference type="SMART" id="SM00116">
    <property type="entry name" value="CBS"/>
    <property type="match status" value="2"/>
</dbReference>
<dbReference type="InterPro" id="IPR016169">
    <property type="entry name" value="FAD-bd_PCMH_sub2"/>
</dbReference>
<proteinExistence type="inferred from homology"/>
<feature type="transmembrane region" description="Helical" evidence="11">
    <location>
        <begin position="152"/>
        <end position="175"/>
    </location>
</feature>
<evidence type="ECO:0000256" key="3">
    <source>
        <dbReference type="ARBA" id="ARBA00022475"/>
    </source>
</evidence>
<accession>A0A921E6V6</accession>
<dbReference type="Gene3D" id="3.10.580.10">
    <property type="entry name" value="CBS-domain"/>
    <property type="match status" value="1"/>
</dbReference>
<dbReference type="PROSITE" id="PS51846">
    <property type="entry name" value="CNNM"/>
    <property type="match status" value="1"/>
</dbReference>
<feature type="transmembrane region" description="Helical" evidence="11">
    <location>
        <begin position="86"/>
        <end position="109"/>
    </location>
</feature>
<evidence type="ECO:0000313" key="15">
    <source>
        <dbReference type="Proteomes" id="UP000711407"/>
    </source>
</evidence>
<dbReference type="InterPro" id="IPR002550">
    <property type="entry name" value="CNNM"/>
</dbReference>
<evidence type="ECO:0000256" key="9">
    <source>
        <dbReference type="PROSITE-ProRule" id="PRU00703"/>
    </source>
</evidence>
<dbReference type="GO" id="GO:0050660">
    <property type="term" value="F:flavin adenine dinucleotide binding"/>
    <property type="evidence" value="ECO:0007669"/>
    <property type="project" value="InterPro"/>
</dbReference>
<evidence type="ECO:0000256" key="1">
    <source>
        <dbReference type="ARBA" id="ARBA00004651"/>
    </source>
</evidence>
<evidence type="ECO:0000256" key="6">
    <source>
        <dbReference type="ARBA" id="ARBA00022989"/>
    </source>
</evidence>
<dbReference type="SUPFAM" id="SSF54631">
    <property type="entry name" value="CBS-domain pair"/>
    <property type="match status" value="1"/>
</dbReference>
<dbReference type="Pfam" id="PF03471">
    <property type="entry name" value="CorC_HlyC"/>
    <property type="match status" value="1"/>
</dbReference>
<gene>
    <name evidence="14" type="primary">gldE</name>
    <name evidence="14" type="ORF">K8V47_00400</name>
</gene>
<feature type="domain" description="CNNM transmembrane" evidence="13">
    <location>
        <begin position="28"/>
        <end position="215"/>
    </location>
</feature>
<dbReference type="InterPro" id="IPR044751">
    <property type="entry name" value="Ion_transp-like_CBS"/>
</dbReference>
<dbReference type="Pfam" id="PF01595">
    <property type="entry name" value="CNNM"/>
    <property type="match status" value="1"/>
</dbReference>
<organism evidence="14 15">
    <name type="scientific">Candidatus Amulumruptor caecigallinarius</name>
    <dbReference type="NCBI Taxonomy" id="2109911"/>
    <lineage>
        <taxon>Bacteria</taxon>
        <taxon>Pseudomonadati</taxon>
        <taxon>Bacteroidota</taxon>
        <taxon>Bacteroidia</taxon>
        <taxon>Bacteroidales</taxon>
        <taxon>Muribaculaceae</taxon>
        <taxon>Candidatus Amulumruptor</taxon>
    </lineage>
</organism>
<comment type="subcellular location">
    <subcellularLocation>
        <location evidence="1">Cell membrane</location>
        <topology evidence="1">Multi-pass membrane protein</topology>
    </subcellularLocation>
</comment>
<keyword evidence="8 10" id="KW-0472">Membrane</keyword>
<evidence type="ECO:0000256" key="5">
    <source>
        <dbReference type="ARBA" id="ARBA00022737"/>
    </source>
</evidence>
<protein>
    <submittedName>
        <fullName evidence="14">Gliding motility-associated protein GldE</fullName>
    </submittedName>
</protein>
<keyword evidence="3" id="KW-1003">Cell membrane</keyword>
<feature type="transmembrane region" description="Helical" evidence="11">
    <location>
        <begin position="33"/>
        <end position="59"/>
    </location>
</feature>
<evidence type="ECO:0000256" key="4">
    <source>
        <dbReference type="ARBA" id="ARBA00022692"/>
    </source>
</evidence>
<dbReference type="InterPro" id="IPR005170">
    <property type="entry name" value="Transptr-assoc_dom"/>
</dbReference>
<keyword evidence="6 10" id="KW-1133">Transmembrane helix</keyword>
<reference evidence="14" key="2">
    <citation type="submission" date="2021-09" db="EMBL/GenBank/DDBJ databases">
        <authorList>
            <person name="Gilroy R."/>
        </authorList>
    </citation>
    <scope>NUCLEOTIDE SEQUENCE</scope>
    <source>
        <strain evidence="14">4100</strain>
    </source>
</reference>
<dbReference type="InterPro" id="IPR036318">
    <property type="entry name" value="FAD-bd_PCMH-like_sf"/>
</dbReference>
<dbReference type="InterPro" id="IPR019862">
    <property type="entry name" value="Motility-assoc_prot_GldE"/>
</dbReference>
<evidence type="ECO:0000256" key="11">
    <source>
        <dbReference type="SAM" id="Phobius"/>
    </source>
</evidence>
<evidence type="ECO:0000259" key="13">
    <source>
        <dbReference type="PROSITE" id="PS51846"/>
    </source>
</evidence>
<evidence type="ECO:0000256" key="8">
    <source>
        <dbReference type="ARBA" id="ARBA00023136"/>
    </source>
</evidence>
<dbReference type="AlphaFoldDB" id="A0A921E6V6"/>
<feature type="domain" description="CBS" evidence="12">
    <location>
        <begin position="229"/>
        <end position="289"/>
    </location>
</feature>
<reference evidence="14" key="1">
    <citation type="journal article" date="2021" name="PeerJ">
        <title>Extensive microbial diversity within the chicken gut microbiome revealed by metagenomics and culture.</title>
        <authorList>
            <person name="Gilroy R."/>
            <person name="Ravi A."/>
            <person name="Getino M."/>
            <person name="Pursley I."/>
            <person name="Horton D.L."/>
            <person name="Alikhan N.F."/>
            <person name="Baker D."/>
            <person name="Gharbi K."/>
            <person name="Hall N."/>
            <person name="Watson M."/>
            <person name="Adriaenssens E.M."/>
            <person name="Foster-Nyarko E."/>
            <person name="Jarju S."/>
            <person name="Secka A."/>
            <person name="Antonio M."/>
            <person name="Oren A."/>
            <person name="Chaudhuri R.R."/>
            <person name="La Ragione R."/>
            <person name="Hildebrand F."/>
            <person name="Pallen M.J."/>
        </authorList>
    </citation>
    <scope>NUCLEOTIDE SEQUENCE</scope>
    <source>
        <strain evidence="14">4100</strain>
    </source>
</reference>
<keyword evidence="7 9" id="KW-0129">CBS domain</keyword>
<feature type="domain" description="CBS" evidence="12">
    <location>
        <begin position="295"/>
        <end position="352"/>
    </location>
</feature>
<dbReference type="EMBL" id="DYXT01000005">
    <property type="protein sequence ID" value="HJE38214.1"/>
    <property type="molecule type" value="Genomic_DNA"/>
</dbReference>
<evidence type="ECO:0000313" key="14">
    <source>
        <dbReference type="EMBL" id="HJE38214.1"/>
    </source>
</evidence>
<feature type="transmembrane region" description="Helical" evidence="11">
    <location>
        <begin position="121"/>
        <end position="140"/>
    </location>
</feature>
<keyword evidence="4 10" id="KW-0812">Transmembrane</keyword>
<dbReference type="GO" id="GO:0005886">
    <property type="term" value="C:plasma membrane"/>
    <property type="evidence" value="ECO:0007669"/>
    <property type="project" value="UniProtKB-SubCell"/>
</dbReference>
<evidence type="ECO:0000256" key="10">
    <source>
        <dbReference type="PROSITE-ProRule" id="PRU01193"/>
    </source>
</evidence>
<dbReference type="InterPro" id="IPR000644">
    <property type="entry name" value="CBS_dom"/>
</dbReference>
<dbReference type="PROSITE" id="PS51371">
    <property type="entry name" value="CBS"/>
    <property type="match status" value="2"/>
</dbReference>
<evidence type="ECO:0000256" key="7">
    <source>
        <dbReference type="ARBA" id="ARBA00023122"/>
    </source>
</evidence>
<keyword evidence="5" id="KW-0677">Repeat</keyword>
<dbReference type="SMART" id="SM01091">
    <property type="entry name" value="CorC_HlyC"/>
    <property type="match status" value="1"/>
</dbReference>
<dbReference type="InterPro" id="IPR046342">
    <property type="entry name" value="CBS_dom_sf"/>
</dbReference>
<name>A0A921E6V6_9BACT</name>
<dbReference type="CDD" id="cd04590">
    <property type="entry name" value="CBS_pair_CorC_HlyC_assoc"/>
    <property type="match status" value="1"/>
</dbReference>
<comment type="caution">
    <text evidence="14">The sequence shown here is derived from an EMBL/GenBank/DDBJ whole genome shotgun (WGS) entry which is preliminary data.</text>
</comment>
<evidence type="ECO:0000256" key="2">
    <source>
        <dbReference type="ARBA" id="ARBA00006337"/>
    </source>
</evidence>
<dbReference type="NCBIfam" id="TIGR03520">
    <property type="entry name" value="GldE"/>
    <property type="match status" value="1"/>
</dbReference>
<dbReference type="Proteomes" id="UP000711407">
    <property type="component" value="Unassembled WGS sequence"/>
</dbReference>
<comment type="similarity">
    <text evidence="2">Belongs to the UPF0053 family.</text>
</comment>
<sequence length="450" mass="50215">MDFDPLPATDALACIVNGLVAVALPASFDASQILALCCALVALVISGFVSGSEIAFFSITPSQIEEIESRNPSSRALKLLAQPERLLATILIANNLVNVTIVVLCNYALGPVFDGMPEWASFVLQTVILTFLILLFGEILPKLYANTNNLGWARFATPAMYLISVLFRPFSSVLVKSSWIVKRVVSKQEETVTTDDLSHALEIADVQNSDAKMLEGILRFGDTTASEVMTPRVDITDIDISADFAEVMKTVISSGFSRLPVVNGSQDDIKGVLYSRDLLPYIGVEPPKGFEWQSLLREPYFVPESRRIDDLLEDFRRRHLHMAIVIDEFGGTQGLVTMEDVLEEIVGDIDDEYDTEEKTYRKLPDDTYIFEGKTLLNDFFRITGLDEDDYKEVTADNETLAGMLLSIKGDFPRDKEPLVYGRCRFLVLDVHNHRIAEVRVKVMPDIQTPE</sequence>
<evidence type="ECO:0000259" key="12">
    <source>
        <dbReference type="PROSITE" id="PS51371"/>
    </source>
</evidence>
<dbReference type="PANTHER" id="PTHR22777">
    <property type="entry name" value="HEMOLYSIN-RELATED"/>
    <property type="match status" value="1"/>
</dbReference>
<dbReference type="Gene3D" id="3.30.465.10">
    <property type="match status" value="1"/>
</dbReference>
<dbReference type="PANTHER" id="PTHR22777:SF32">
    <property type="entry name" value="UPF0053 INNER MEMBRANE PROTEIN YFJD"/>
    <property type="match status" value="1"/>
</dbReference>
<dbReference type="SUPFAM" id="SSF56176">
    <property type="entry name" value="FAD-binding/transporter-associated domain-like"/>
    <property type="match status" value="1"/>
</dbReference>
<dbReference type="FunFam" id="3.10.580.10:FF:000002">
    <property type="entry name" value="Magnesium/cobalt efflux protein CorC"/>
    <property type="match status" value="1"/>
</dbReference>